<sequence length="100" mass="11084">MAVKRSMVELMRALVDAARVSEVTESLLAECESRLRAQKKQVTKAAKASARSGNSGRPGMPEEKRQAILAHPGDNYQTADAFGVHYETVRRLRKAVRDET</sequence>
<accession>A0A6J5MC87</accession>
<organism evidence="2">
    <name type="scientific">uncultured Caudovirales phage</name>
    <dbReference type="NCBI Taxonomy" id="2100421"/>
    <lineage>
        <taxon>Viruses</taxon>
        <taxon>Duplodnaviria</taxon>
        <taxon>Heunggongvirae</taxon>
        <taxon>Uroviricota</taxon>
        <taxon>Caudoviricetes</taxon>
        <taxon>Peduoviridae</taxon>
        <taxon>Maltschvirus</taxon>
        <taxon>Maltschvirus maltsch</taxon>
    </lineage>
</organism>
<evidence type="ECO:0000313" key="4">
    <source>
        <dbReference type="EMBL" id="CAB4190017.1"/>
    </source>
</evidence>
<reference evidence="2" key="1">
    <citation type="submission" date="2020-04" db="EMBL/GenBank/DDBJ databases">
        <authorList>
            <person name="Chiriac C."/>
            <person name="Salcher M."/>
            <person name="Ghai R."/>
            <person name="Kavagutti S V."/>
        </authorList>
    </citation>
    <scope>NUCLEOTIDE SEQUENCE</scope>
</reference>
<evidence type="ECO:0000256" key="1">
    <source>
        <dbReference type="SAM" id="MobiDB-lite"/>
    </source>
</evidence>
<evidence type="ECO:0000313" key="2">
    <source>
        <dbReference type="EMBL" id="CAB4144174.1"/>
    </source>
</evidence>
<evidence type="ECO:0000313" key="5">
    <source>
        <dbReference type="EMBL" id="CAB4221785.1"/>
    </source>
</evidence>
<evidence type="ECO:0000313" key="3">
    <source>
        <dbReference type="EMBL" id="CAB4180657.1"/>
    </source>
</evidence>
<protein>
    <submittedName>
        <fullName evidence="2">Uncharacterized protein</fullName>
    </submittedName>
</protein>
<dbReference type="EMBL" id="LR796996">
    <property type="protein sequence ID" value="CAB4180657.1"/>
    <property type="molecule type" value="Genomic_DNA"/>
</dbReference>
<dbReference type="EMBL" id="LR797152">
    <property type="protein sequence ID" value="CAB4190017.1"/>
    <property type="molecule type" value="Genomic_DNA"/>
</dbReference>
<name>A0A6J5MC87_9CAUD</name>
<proteinExistence type="predicted"/>
<gene>
    <name evidence="3" type="ORF">UFOVP1045_72</name>
    <name evidence="4" type="ORF">UFOVP1194_26</name>
    <name evidence="5" type="ORF">UFOVP1641_22</name>
    <name evidence="2" type="ORF">UFOVP466_25</name>
</gene>
<dbReference type="EMBL" id="LR797505">
    <property type="protein sequence ID" value="CAB4221785.1"/>
    <property type="molecule type" value="Genomic_DNA"/>
</dbReference>
<dbReference type="EMBL" id="LR796439">
    <property type="protein sequence ID" value="CAB4144174.1"/>
    <property type="molecule type" value="Genomic_DNA"/>
</dbReference>
<feature type="region of interest" description="Disordered" evidence="1">
    <location>
        <begin position="39"/>
        <end position="66"/>
    </location>
</feature>